<dbReference type="GO" id="GO:0046656">
    <property type="term" value="P:folic acid biosynthetic process"/>
    <property type="evidence" value="ECO:0007669"/>
    <property type="project" value="UniProtKB-KW"/>
</dbReference>
<dbReference type="NCBIfam" id="TIGR01498">
    <property type="entry name" value="folK"/>
    <property type="match status" value="1"/>
</dbReference>
<dbReference type="PANTHER" id="PTHR43071">
    <property type="entry name" value="2-AMINO-4-HYDROXY-6-HYDROXYMETHYLDIHYDROPTERIDINE PYROPHOSPHOKINASE"/>
    <property type="match status" value="1"/>
</dbReference>
<evidence type="ECO:0000256" key="6">
    <source>
        <dbReference type="ARBA" id="ARBA00022741"/>
    </source>
</evidence>
<protein>
    <recommendedName>
        <fullName evidence="4">2-amino-4-hydroxy-6-hydroxymethyldihydropteridine pyrophosphokinase</fullName>
        <ecNumber evidence="3">2.7.6.3</ecNumber>
    </recommendedName>
    <alternativeName>
        <fullName evidence="11">6-hydroxymethyl-7,8-dihydropterin pyrophosphokinase</fullName>
    </alternativeName>
    <alternativeName>
        <fullName evidence="12">7,8-dihydro-6-hydroxymethylpterin-pyrophosphokinase</fullName>
    </alternativeName>
</protein>
<proteinExistence type="inferred from homology"/>
<comment type="pathway">
    <text evidence="1">Cofactor biosynthesis; tetrahydrofolate biosynthesis; 2-amino-4-hydroxy-6-hydroxymethyl-7,8-dihydropteridine diphosphate from 7,8-dihydroneopterin triphosphate: step 4/4.</text>
</comment>
<keyword evidence="9" id="KW-0289">Folate biosynthesis</keyword>
<evidence type="ECO:0000256" key="11">
    <source>
        <dbReference type="ARBA" id="ARBA00029766"/>
    </source>
</evidence>
<dbReference type="UniPathway" id="UPA00077">
    <property type="reaction ID" value="UER00155"/>
</dbReference>
<dbReference type="EMBL" id="QBKU01000001">
    <property type="protein sequence ID" value="PTX75391.1"/>
    <property type="molecule type" value="Genomic_DNA"/>
</dbReference>
<name>A0A2T6CIQ5_9RHOB</name>
<dbReference type="OrthoDB" id="9808041at2"/>
<accession>A0A2T6CIQ5</accession>
<evidence type="ECO:0000256" key="9">
    <source>
        <dbReference type="ARBA" id="ARBA00022909"/>
    </source>
</evidence>
<organism evidence="14 15">
    <name type="scientific">Sulfitobacter mediterraneus</name>
    <dbReference type="NCBI Taxonomy" id="83219"/>
    <lineage>
        <taxon>Bacteria</taxon>
        <taxon>Pseudomonadati</taxon>
        <taxon>Pseudomonadota</taxon>
        <taxon>Alphaproteobacteria</taxon>
        <taxon>Rhodobacterales</taxon>
        <taxon>Roseobacteraceae</taxon>
        <taxon>Sulfitobacter</taxon>
    </lineage>
</organism>
<evidence type="ECO:0000313" key="14">
    <source>
        <dbReference type="EMBL" id="PTX75391.1"/>
    </source>
</evidence>
<evidence type="ECO:0000256" key="8">
    <source>
        <dbReference type="ARBA" id="ARBA00022840"/>
    </source>
</evidence>
<dbReference type="GO" id="GO:0005524">
    <property type="term" value="F:ATP binding"/>
    <property type="evidence" value="ECO:0007669"/>
    <property type="project" value="UniProtKB-KW"/>
</dbReference>
<feature type="domain" description="7,8-dihydro-6-hydroxymethylpterin-pyrophosphokinase" evidence="13">
    <location>
        <begin position="23"/>
        <end position="173"/>
    </location>
</feature>
<gene>
    <name evidence="14" type="ORF">C8N31_10143</name>
</gene>
<dbReference type="EC" id="2.7.6.3" evidence="3"/>
<comment type="similarity">
    <text evidence="2">Belongs to the HPPK family.</text>
</comment>
<keyword evidence="6" id="KW-0547">Nucleotide-binding</keyword>
<dbReference type="Proteomes" id="UP000244092">
    <property type="component" value="Unassembled WGS sequence"/>
</dbReference>
<evidence type="ECO:0000256" key="1">
    <source>
        <dbReference type="ARBA" id="ARBA00005051"/>
    </source>
</evidence>
<dbReference type="InterPro" id="IPR035907">
    <property type="entry name" value="Hppk_sf"/>
</dbReference>
<dbReference type="AlphaFoldDB" id="A0A2T6CIQ5"/>
<dbReference type="InterPro" id="IPR000550">
    <property type="entry name" value="Hppk"/>
</dbReference>
<dbReference type="Pfam" id="PF01288">
    <property type="entry name" value="HPPK"/>
    <property type="match status" value="1"/>
</dbReference>
<evidence type="ECO:0000256" key="3">
    <source>
        <dbReference type="ARBA" id="ARBA00013253"/>
    </source>
</evidence>
<keyword evidence="7 14" id="KW-0418">Kinase</keyword>
<dbReference type="PANTHER" id="PTHR43071:SF1">
    <property type="entry name" value="2-AMINO-4-HYDROXY-6-HYDROXYMETHYLDIHYDROPTERIDINE PYROPHOSPHOKINASE"/>
    <property type="match status" value="1"/>
</dbReference>
<sequence length="203" mass="22409">MLQDREHKENGGNQLNSDQLVLIALGGNLTSSIGTPVETTLAAFEALKKRGAVIRKTSSLYHTPAFPAGAGPDYINATAEIAVPWSAEETLAVLHEIEAELGRERVQRWGQRTMDLDMIAYCDAVLPDLQTHATWRDMPLETQVGSTPDRLILPHPRMQDRAFVLVPLAEIAPDWMHPILGITVAQMLDALPEADKLEVRLCQ</sequence>
<evidence type="ECO:0000256" key="12">
    <source>
        <dbReference type="ARBA" id="ARBA00033413"/>
    </source>
</evidence>
<evidence type="ECO:0000256" key="5">
    <source>
        <dbReference type="ARBA" id="ARBA00022679"/>
    </source>
</evidence>
<reference evidence="14 15" key="1">
    <citation type="submission" date="2018-04" db="EMBL/GenBank/DDBJ databases">
        <title>Genomic Encyclopedia of Archaeal and Bacterial Type Strains, Phase II (KMG-II): from individual species to whole genera.</title>
        <authorList>
            <person name="Goeker M."/>
        </authorList>
    </citation>
    <scope>NUCLEOTIDE SEQUENCE [LARGE SCALE GENOMIC DNA]</scope>
    <source>
        <strain evidence="14 15">DSM 12244</strain>
    </source>
</reference>
<keyword evidence="5" id="KW-0808">Transferase</keyword>
<evidence type="ECO:0000256" key="7">
    <source>
        <dbReference type="ARBA" id="ARBA00022777"/>
    </source>
</evidence>
<dbReference type="RefSeq" id="WP_025046936.1">
    <property type="nucleotide sequence ID" value="NZ_QBKU01000001.1"/>
</dbReference>
<evidence type="ECO:0000259" key="13">
    <source>
        <dbReference type="Pfam" id="PF01288"/>
    </source>
</evidence>
<evidence type="ECO:0000256" key="2">
    <source>
        <dbReference type="ARBA" id="ARBA00005810"/>
    </source>
</evidence>
<evidence type="ECO:0000256" key="4">
    <source>
        <dbReference type="ARBA" id="ARBA00016218"/>
    </source>
</evidence>
<dbReference type="GO" id="GO:0016301">
    <property type="term" value="F:kinase activity"/>
    <property type="evidence" value="ECO:0007669"/>
    <property type="project" value="UniProtKB-KW"/>
</dbReference>
<evidence type="ECO:0000313" key="15">
    <source>
        <dbReference type="Proteomes" id="UP000244092"/>
    </source>
</evidence>
<dbReference type="GO" id="GO:0046654">
    <property type="term" value="P:tetrahydrofolate biosynthetic process"/>
    <property type="evidence" value="ECO:0007669"/>
    <property type="project" value="UniProtKB-UniPathway"/>
</dbReference>
<keyword evidence="8" id="KW-0067">ATP-binding</keyword>
<dbReference type="Gene3D" id="3.30.70.560">
    <property type="entry name" value="7,8-Dihydro-6-hydroxymethylpterin-pyrophosphokinase HPPK"/>
    <property type="match status" value="1"/>
</dbReference>
<dbReference type="CDD" id="cd00483">
    <property type="entry name" value="HPPK"/>
    <property type="match status" value="1"/>
</dbReference>
<comment type="function">
    <text evidence="10">Catalyzes the transfer of pyrophosphate from adenosine triphosphate (ATP) to 6-hydroxymethyl-7,8-dihydropterin, an enzymatic step in folate biosynthesis pathway.</text>
</comment>
<comment type="caution">
    <text evidence="14">The sequence shown here is derived from an EMBL/GenBank/DDBJ whole genome shotgun (WGS) entry which is preliminary data.</text>
</comment>
<evidence type="ECO:0000256" key="10">
    <source>
        <dbReference type="ARBA" id="ARBA00029409"/>
    </source>
</evidence>
<dbReference type="GO" id="GO:0003848">
    <property type="term" value="F:2-amino-4-hydroxy-6-hydroxymethyldihydropteridine diphosphokinase activity"/>
    <property type="evidence" value="ECO:0007669"/>
    <property type="project" value="UniProtKB-EC"/>
</dbReference>
<dbReference type="SUPFAM" id="SSF55083">
    <property type="entry name" value="6-hydroxymethyl-7,8-dihydropterin pyrophosphokinase, HPPK"/>
    <property type="match status" value="1"/>
</dbReference>